<dbReference type="EMBL" id="JAOZYB010000201">
    <property type="protein sequence ID" value="MEB3962973.1"/>
    <property type="molecule type" value="Genomic_DNA"/>
</dbReference>
<accession>A0ABU6CE38</accession>
<dbReference type="RefSeq" id="WP_324770625.1">
    <property type="nucleotide sequence ID" value="NZ_BAAATS010000037.1"/>
</dbReference>
<organism evidence="2 3">
    <name type="scientific">Streptomyces kunmingensis</name>
    <dbReference type="NCBI Taxonomy" id="68225"/>
    <lineage>
        <taxon>Bacteria</taxon>
        <taxon>Bacillati</taxon>
        <taxon>Actinomycetota</taxon>
        <taxon>Actinomycetes</taxon>
        <taxon>Kitasatosporales</taxon>
        <taxon>Streptomycetaceae</taxon>
        <taxon>Streptomyces</taxon>
    </lineage>
</organism>
<gene>
    <name evidence="2" type="ORF">OKJ48_22380</name>
</gene>
<feature type="region of interest" description="Disordered" evidence="1">
    <location>
        <begin position="1"/>
        <end position="36"/>
    </location>
</feature>
<keyword evidence="3" id="KW-1185">Reference proteome</keyword>
<comment type="caution">
    <text evidence="2">The sequence shown here is derived from an EMBL/GenBank/DDBJ whole genome shotgun (WGS) entry which is preliminary data.</text>
</comment>
<name>A0ABU6CE38_9ACTN</name>
<proteinExistence type="predicted"/>
<evidence type="ECO:0000256" key="1">
    <source>
        <dbReference type="SAM" id="MobiDB-lite"/>
    </source>
</evidence>
<feature type="compositionally biased region" description="Basic and acidic residues" evidence="1">
    <location>
        <begin position="14"/>
        <end position="23"/>
    </location>
</feature>
<reference evidence="2 3" key="1">
    <citation type="submission" date="2022-10" db="EMBL/GenBank/DDBJ databases">
        <authorList>
            <person name="Xie J."/>
            <person name="Shen N."/>
        </authorList>
    </citation>
    <scope>NUCLEOTIDE SEQUENCE [LARGE SCALE GENOMIC DNA]</scope>
    <source>
        <strain evidence="2 3">DSM 41681</strain>
    </source>
</reference>
<sequence length="182" mass="20531">MSAGPSRRPKTQKPKPERKERGGAADGDAPQYGEYQKQVWDSFRDSRVRSRVWKQHGVNLIPEVWDGLAERVKQDRRSSGETELARPAYIDAVIRSAPESADELVELVDMINEELLGVPAGDRTSVSMSPEARAKFKQLLEVLTEARLGRKGKDLMTALTVRMLRKLEAEGPMPKPKRQRLL</sequence>
<dbReference type="Proteomes" id="UP001352223">
    <property type="component" value="Unassembled WGS sequence"/>
</dbReference>
<protein>
    <submittedName>
        <fullName evidence="2">Uncharacterized protein</fullName>
    </submittedName>
</protein>
<evidence type="ECO:0000313" key="3">
    <source>
        <dbReference type="Proteomes" id="UP001352223"/>
    </source>
</evidence>
<evidence type="ECO:0000313" key="2">
    <source>
        <dbReference type="EMBL" id="MEB3962973.1"/>
    </source>
</evidence>